<proteinExistence type="predicted"/>
<accession>A0A095XZA5</accession>
<dbReference type="eggNOG" id="ENOG5031VSA">
    <property type="taxonomic scope" value="Bacteria"/>
</dbReference>
<sequence length="170" mass="17467">MKKSTIAVGLTALALVLAACDGSSSTADAAQADTGPADAAQADATREGPAQIGDTVHLGEADITTSNLRNAGVDVFGDNQVCADVTVVNVSESDVVSLNPFDWKLTDTNGVMLSTEFGGATDYDSVELTPGGSKSGTLCFKSDAAPGEYTLTYEKTFSFTSKPTEWKGAL</sequence>
<feature type="compositionally biased region" description="Low complexity" evidence="2">
    <location>
        <begin position="27"/>
        <end position="43"/>
    </location>
</feature>
<dbReference type="EMBL" id="JRNE01000081">
    <property type="protein sequence ID" value="KGF15171.1"/>
    <property type="molecule type" value="Genomic_DNA"/>
</dbReference>
<keyword evidence="1 3" id="KW-0732">Signal</keyword>
<dbReference type="Proteomes" id="UP000029548">
    <property type="component" value="Unassembled WGS sequence"/>
</dbReference>
<dbReference type="InterPro" id="IPR029051">
    <property type="entry name" value="DUF4352"/>
</dbReference>
<evidence type="ECO:0000313" key="6">
    <source>
        <dbReference type="Proteomes" id="UP000029548"/>
    </source>
</evidence>
<evidence type="ECO:0000259" key="4">
    <source>
        <dbReference type="Pfam" id="PF11611"/>
    </source>
</evidence>
<dbReference type="AlphaFoldDB" id="A0A095XZA5"/>
<protein>
    <recommendedName>
        <fullName evidence="4">DUF4352 domain-containing protein</fullName>
    </recommendedName>
</protein>
<dbReference type="Gene3D" id="2.60.40.1240">
    <property type="match status" value="1"/>
</dbReference>
<feature type="region of interest" description="Disordered" evidence="2">
    <location>
        <begin position="27"/>
        <end position="46"/>
    </location>
</feature>
<organism evidence="5 6">
    <name type="scientific">Corynebacterium freneyi DNF00450</name>
    <dbReference type="NCBI Taxonomy" id="1287475"/>
    <lineage>
        <taxon>Bacteria</taxon>
        <taxon>Bacillati</taxon>
        <taxon>Actinomycetota</taxon>
        <taxon>Actinomycetes</taxon>
        <taxon>Mycobacteriales</taxon>
        <taxon>Corynebacteriaceae</taxon>
        <taxon>Corynebacterium</taxon>
    </lineage>
</organism>
<dbReference type="PROSITE" id="PS51257">
    <property type="entry name" value="PROKAR_LIPOPROTEIN"/>
    <property type="match status" value="1"/>
</dbReference>
<evidence type="ECO:0000256" key="2">
    <source>
        <dbReference type="SAM" id="MobiDB-lite"/>
    </source>
</evidence>
<feature type="chain" id="PRO_5039628996" description="DUF4352 domain-containing protein" evidence="3">
    <location>
        <begin position="30"/>
        <end position="170"/>
    </location>
</feature>
<evidence type="ECO:0000256" key="1">
    <source>
        <dbReference type="ARBA" id="ARBA00022729"/>
    </source>
</evidence>
<evidence type="ECO:0000256" key="3">
    <source>
        <dbReference type="SAM" id="SignalP"/>
    </source>
</evidence>
<name>A0A095XZA5_9CORY</name>
<evidence type="ECO:0000313" key="5">
    <source>
        <dbReference type="EMBL" id="KGF15171.1"/>
    </source>
</evidence>
<reference evidence="5 6" key="1">
    <citation type="submission" date="2014-07" db="EMBL/GenBank/DDBJ databases">
        <authorList>
            <person name="McCorrison J."/>
            <person name="Sanka R."/>
            <person name="Torralba M."/>
            <person name="Gillis M."/>
            <person name="Haft D.H."/>
            <person name="Methe B."/>
            <person name="Sutton G."/>
            <person name="Nelson K.E."/>
        </authorList>
    </citation>
    <scope>NUCLEOTIDE SEQUENCE [LARGE SCALE GENOMIC DNA]</scope>
    <source>
        <strain evidence="5 6">DNF00450</strain>
    </source>
</reference>
<dbReference type="InterPro" id="IPR029050">
    <property type="entry name" value="Immunoprotect_excell_Ig-like"/>
</dbReference>
<dbReference type="Pfam" id="PF11611">
    <property type="entry name" value="DUF4352"/>
    <property type="match status" value="1"/>
</dbReference>
<dbReference type="RefSeq" id="WP_035123593.1">
    <property type="nucleotide sequence ID" value="NZ_JRNE01000081.1"/>
</dbReference>
<gene>
    <name evidence="5" type="ORF">HMPREF1650_11890</name>
</gene>
<comment type="caution">
    <text evidence="5">The sequence shown here is derived from an EMBL/GenBank/DDBJ whole genome shotgun (WGS) entry which is preliminary data.</text>
</comment>
<feature type="domain" description="DUF4352" evidence="4">
    <location>
        <begin position="51"/>
        <end position="160"/>
    </location>
</feature>
<feature type="signal peptide" evidence="3">
    <location>
        <begin position="1"/>
        <end position="29"/>
    </location>
</feature>